<keyword evidence="3" id="KW-1185">Reference proteome</keyword>
<reference evidence="2 3" key="1">
    <citation type="submission" date="2020-08" db="EMBL/GenBank/DDBJ databases">
        <authorList>
            <person name="Sun Q."/>
            <person name="Inoue M."/>
        </authorList>
    </citation>
    <scope>NUCLEOTIDE SEQUENCE [LARGE SCALE GENOMIC DNA]</scope>
    <source>
        <strain evidence="2 3">CCM 8938</strain>
    </source>
</reference>
<gene>
    <name evidence="2" type="ORF">H7U22_11410</name>
</gene>
<dbReference type="PANTHER" id="PTHR22916">
    <property type="entry name" value="GLYCOSYLTRANSFERASE"/>
    <property type="match status" value="1"/>
</dbReference>
<name>A0ABR7KSN2_9SPHI</name>
<protein>
    <submittedName>
        <fullName evidence="2">Glycosyltransferase family 2 protein</fullName>
    </submittedName>
</protein>
<evidence type="ECO:0000313" key="2">
    <source>
        <dbReference type="EMBL" id="MBC6111028.1"/>
    </source>
</evidence>
<comment type="caution">
    <text evidence="2">The sequence shown here is derived from an EMBL/GenBank/DDBJ whole genome shotgun (WGS) entry which is preliminary data.</text>
</comment>
<dbReference type="CDD" id="cd04196">
    <property type="entry name" value="GT_2_like_d"/>
    <property type="match status" value="1"/>
</dbReference>
<dbReference type="SUPFAM" id="SSF53448">
    <property type="entry name" value="Nucleotide-diphospho-sugar transferases"/>
    <property type="match status" value="1"/>
</dbReference>
<sequence length="299" mass="34360">MKTQLTVSIAICTFNGEKYLQEQLDSIINQSYQNLEIIIVDDCSTDGTITLLKKYQTENTNIKLVLNEINIGFNQNFKKAIQLCTSDFIAIADQDDIWETEKIALLVKKIGNNLLLYHDSAYIDENGNLTGKSTSSHHRFVSGNCAEKLIYYNCISGHACLIKKELINLLPKFDPGIYYDWWLAYTAACTGKIDYITNKLVRHRKHAESSTGQDKSDAKKLRVKHFQLFLNHPLTPNSLKVLLNKLITYYQQLNYIKFSLKLFKLLLANSSSLFFIRKKSLYSQIRFMIKESSGQRISD</sequence>
<dbReference type="InterPro" id="IPR001173">
    <property type="entry name" value="Glyco_trans_2-like"/>
</dbReference>
<dbReference type="InterPro" id="IPR029044">
    <property type="entry name" value="Nucleotide-diphossugar_trans"/>
</dbReference>
<organism evidence="2 3">
    <name type="scientific">Pedobacter fastidiosus</name>
    <dbReference type="NCBI Taxonomy" id="2765361"/>
    <lineage>
        <taxon>Bacteria</taxon>
        <taxon>Pseudomonadati</taxon>
        <taxon>Bacteroidota</taxon>
        <taxon>Sphingobacteriia</taxon>
        <taxon>Sphingobacteriales</taxon>
        <taxon>Sphingobacteriaceae</taxon>
        <taxon>Pedobacter</taxon>
    </lineage>
</organism>
<evidence type="ECO:0000259" key="1">
    <source>
        <dbReference type="Pfam" id="PF00535"/>
    </source>
</evidence>
<evidence type="ECO:0000313" key="3">
    <source>
        <dbReference type="Proteomes" id="UP000652755"/>
    </source>
</evidence>
<dbReference type="Proteomes" id="UP000652755">
    <property type="component" value="Unassembled WGS sequence"/>
</dbReference>
<dbReference type="EMBL" id="JACRYL010000009">
    <property type="protein sequence ID" value="MBC6111028.1"/>
    <property type="molecule type" value="Genomic_DNA"/>
</dbReference>
<dbReference type="RefSeq" id="WP_187071493.1">
    <property type="nucleotide sequence ID" value="NZ_JACRYL010000009.1"/>
</dbReference>
<proteinExistence type="predicted"/>
<dbReference type="PANTHER" id="PTHR22916:SF3">
    <property type="entry name" value="UDP-GLCNAC:BETAGAL BETA-1,3-N-ACETYLGLUCOSAMINYLTRANSFERASE-LIKE PROTEIN 1"/>
    <property type="match status" value="1"/>
</dbReference>
<feature type="domain" description="Glycosyltransferase 2-like" evidence="1">
    <location>
        <begin position="8"/>
        <end position="149"/>
    </location>
</feature>
<dbReference type="Pfam" id="PF00535">
    <property type="entry name" value="Glycos_transf_2"/>
    <property type="match status" value="1"/>
</dbReference>
<dbReference type="Gene3D" id="3.90.550.10">
    <property type="entry name" value="Spore Coat Polysaccharide Biosynthesis Protein SpsA, Chain A"/>
    <property type="match status" value="1"/>
</dbReference>
<accession>A0ABR7KSN2</accession>